<protein>
    <submittedName>
        <fullName evidence="3">Membrane protein</fullName>
    </submittedName>
</protein>
<evidence type="ECO:0000313" key="4">
    <source>
        <dbReference type="Proteomes" id="UP000095412"/>
    </source>
</evidence>
<dbReference type="Proteomes" id="UP000095412">
    <property type="component" value="Unassembled WGS sequence"/>
</dbReference>
<dbReference type="EMBL" id="FMPI01000010">
    <property type="protein sequence ID" value="SCT00017.1"/>
    <property type="molecule type" value="Genomic_DNA"/>
</dbReference>
<proteinExistence type="predicted"/>
<reference evidence="2 4" key="1">
    <citation type="submission" date="2016-09" db="EMBL/GenBank/DDBJ databases">
        <authorList>
            <consortium name="Pathogen Informatics"/>
            <person name="Sun Q."/>
            <person name="Inoue M."/>
        </authorList>
    </citation>
    <scope>NUCLEOTIDE SEQUENCE [LARGE SCALE GENOMIC DNA]</scope>
    <source>
        <strain evidence="2 4">82C</strain>
    </source>
</reference>
<feature type="transmembrane region" description="Helical" evidence="1">
    <location>
        <begin position="36"/>
        <end position="56"/>
    </location>
</feature>
<name>A0A1D4PFZ9_9STAP</name>
<keyword evidence="1" id="KW-0812">Transmembrane</keyword>
<dbReference type="Proteomes" id="UP000095768">
    <property type="component" value="Unassembled WGS sequence"/>
</dbReference>
<sequence>MAKKTKINRLSNTINFVGIAVEGFNWYAYQSKNKKLIYASIAITSVGAVLDFYTALKSPRKFAKVFSTFTLASTLFSTVKRLKSIRNEAENRR</sequence>
<dbReference type="RefSeq" id="WP_069995685.1">
    <property type="nucleotide sequence ID" value="NZ_FMPG01000010.1"/>
</dbReference>
<dbReference type="OrthoDB" id="2412369at2"/>
<evidence type="ECO:0000256" key="1">
    <source>
        <dbReference type="SAM" id="Phobius"/>
    </source>
</evidence>
<evidence type="ECO:0000313" key="2">
    <source>
        <dbReference type="EMBL" id="SCT00017.1"/>
    </source>
</evidence>
<organism evidence="3 5">
    <name type="scientific">Staphylococcus caeli</name>
    <dbReference type="NCBI Taxonomy" id="2201815"/>
    <lineage>
        <taxon>Bacteria</taxon>
        <taxon>Bacillati</taxon>
        <taxon>Bacillota</taxon>
        <taxon>Bacilli</taxon>
        <taxon>Bacillales</taxon>
        <taxon>Staphylococcaceae</taxon>
        <taxon>Staphylococcus</taxon>
    </lineage>
</organism>
<keyword evidence="1" id="KW-0472">Membrane</keyword>
<reference evidence="3 5" key="2">
    <citation type="submission" date="2016-09" db="EMBL/GenBank/DDBJ databases">
        <authorList>
            <consortium name="Pathogen Informatics"/>
        </authorList>
    </citation>
    <scope>NUCLEOTIDE SEQUENCE [LARGE SCALE GENOMIC DNA]</scope>
    <source>
        <strain evidence="3 5">82B</strain>
    </source>
</reference>
<evidence type="ECO:0000313" key="5">
    <source>
        <dbReference type="Proteomes" id="UP000095768"/>
    </source>
</evidence>
<keyword evidence="1" id="KW-1133">Transmembrane helix</keyword>
<keyword evidence="4" id="KW-1185">Reference proteome</keyword>
<dbReference type="AlphaFoldDB" id="A0A1D4PFZ9"/>
<dbReference type="EMBL" id="FMPG01000010">
    <property type="protein sequence ID" value="SCT21890.1"/>
    <property type="molecule type" value="Genomic_DNA"/>
</dbReference>
<gene>
    <name evidence="3" type="ORF">SAMEA2297795_02009</name>
    <name evidence="2" type="ORF">SAMEA2297796_01530</name>
</gene>
<accession>A0A1D4PFZ9</accession>
<evidence type="ECO:0000313" key="3">
    <source>
        <dbReference type="EMBL" id="SCT21890.1"/>
    </source>
</evidence>